<dbReference type="Gene3D" id="3.30.565.10">
    <property type="entry name" value="Histidine kinase-like ATPase, C-terminal domain"/>
    <property type="match status" value="1"/>
</dbReference>
<dbReference type="SUPFAM" id="SSF52172">
    <property type="entry name" value="CheY-like"/>
    <property type="match status" value="1"/>
</dbReference>
<dbReference type="InterPro" id="IPR011006">
    <property type="entry name" value="CheY-like_superfamily"/>
</dbReference>
<organism evidence="9 10">
    <name type="scientific">Halovivax cerinus</name>
    <dbReference type="NCBI Taxonomy" id="1487865"/>
    <lineage>
        <taxon>Archaea</taxon>
        <taxon>Methanobacteriati</taxon>
        <taxon>Methanobacteriota</taxon>
        <taxon>Stenosarchaea group</taxon>
        <taxon>Halobacteria</taxon>
        <taxon>Halobacteriales</taxon>
        <taxon>Natrialbaceae</taxon>
        <taxon>Halovivax</taxon>
    </lineage>
</organism>
<gene>
    <name evidence="9" type="ORF">ACFOUR_03795</name>
</gene>
<accession>A0ABD5NKE7</accession>
<dbReference type="InterPro" id="IPR036097">
    <property type="entry name" value="HisK_dim/P_sf"/>
</dbReference>
<keyword evidence="10" id="KW-1185">Reference proteome</keyword>
<dbReference type="Pfam" id="PF13185">
    <property type="entry name" value="GAF_2"/>
    <property type="match status" value="1"/>
</dbReference>
<sequence>MSGTGLRVLVVGEDDVDAEALRAAGEFDVATVPGPDAAVAWFDEGTGFDERTVACVVVGADLDPVAVIDAVRRSVPEIPVVVCTADRRESTAVLEAGATDVVASDEPVAVFANRIRTVAATARRRSDSLRTSAGVEGILQSFADDRLVAVFDETGRHLAAAGESLAEGLDPSALSGRVVTDVFADTPSTAAHLSANYAAAVEGDRRDREFPVGDGTFWFETRPVSGVDLGLVCVRSGVPGPATLPDRDDANRKLHRLHDIVTRMDAVENESDIFELAVESAERILAFDACNIAEVEDGKIVARAATAPELDVDVPLADATDGIAGKTIRTGESYLISDVSAEPEAIPTNASYRSALSIPLGESGVFQAISTEEGYYDESDLTLAELLVAHVADALDRTRYQDALTIERDHFAALFENVPDPAIEYRLVDGEPRIEAVNSAFVSLFGVEPDDAIGTSTLALLVPDEHRDEARERYAAIAAETRIDAEVVRETADGVRPFLLRSVPVPADDERIGYLIYTDLAELKARERELERENERLDRFASVVSHDLRNPLTVASGYVDHAKETDDLSMLDPVQEAHDRAFAIIEDVLTLAREGGTVSETEPVALDEIATLAWNDVSTPSASLELATTRTVDADPSRLRQLFENCFRNSVEHNSTSRSSVDTAGDTDEGATSDDADGSGSDSTGDLTITVRSIDDGFAIADDGVGFPDGATDRLFEYGYTTSSDGTGFGLSIVAEVASGHGWDVEAGESPDGGAEIRVTGIDRPLAVDLDD</sequence>
<dbReference type="SUPFAM" id="SSF55785">
    <property type="entry name" value="PYP-like sensor domain (PAS domain)"/>
    <property type="match status" value="1"/>
</dbReference>
<dbReference type="SUPFAM" id="SSF47384">
    <property type="entry name" value="Homodimeric domain of signal transducing histidine kinase"/>
    <property type="match status" value="1"/>
</dbReference>
<feature type="compositionally biased region" description="Acidic residues" evidence="6">
    <location>
        <begin position="665"/>
        <end position="677"/>
    </location>
</feature>
<dbReference type="Pfam" id="PF08448">
    <property type="entry name" value="PAS_4"/>
    <property type="match status" value="1"/>
</dbReference>
<dbReference type="InterPro" id="IPR035965">
    <property type="entry name" value="PAS-like_dom_sf"/>
</dbReference>
<dbReference type="SMART" id="SM00388">
    <property type="entry name" value="HisKA"/>
    <property type="match status" value="1"/>
</dbReference>
<protein>
    <recommendedName>
        <fullName evidence="2">histidine kinase</fullName>
        <ecNumber evidence="2">2.7.13.3</ecNumber>
    </recommendedName>
</protein>
<dbReference type="GO" id="GO:0004673">
    <property type="term" value="F:protein histidine kinase activity"/>
    <property type="evidence" value="ECO:0007669"/>
    <property type="project" value="UniProtKB-EC"/>
</dbReference>
<dbReference type="SMART" id="SM00387">
    <property type="entry name" value="HATPase_c"/>
    <property type="match status" value="1"/>
</dbReference>
<dbReference type="Gene3D" id="3.30.450.40">
    <property type="match status" value="1"/>
</dbReference>
<dbReference type="Proteomes" id="UP001595846">
    <property type="component" value="Unassembled WGS sequence"/>
</dbReference>
<proteinExistence type="predicted"/>
<dbReference type="PROSITE" id="PS50109">
    <property type="entry name" value="HIS_KIN"/>
    <property type="match status" value="1"/>
</dbReference>
<dbReference type="EMBL" id="JBHSAQ010000002">
    <property type="protein sequence ID" value="MFC3957498.1"/>
    <property type="molecule type" value="Genomic_DNA"/>
</dbReference>
<evidence type="ECO:0000256" key="2">
    <source>
        <dbReference type="ARBA" id="ARBA00012438"/>
    </source>
</evidence>
<dbReference type="InterPro" id="IPR005467">
    <property type="entry name" value="His_kinase_dom"/>
</dbReference>
<dbReference type="PROSITE" id="PS50112">
    <property type="entry name" value="PAS"/>
    <property type="match status" value="1"/>
</dbReference>
<dbReference type="Pfam" id="PF02518">
    <property type="entry name" value="HATPase_c"/>
    <property type="match status" value="1"/>
</dbReference>
<dbReference type="RefSeq" id="WP_256533726.1">
    <property type="nucleotide sequence ID" value="NZ_CP101824.1"/>
</dbReference>
<evidence type="ECO:0000256" key="6">
    <source>
        <dbReference type="SAM" id="MobiDB-lite"/>
    </source>
</evidence>
<keyword evidence="4" id="KW-0418">Kinase</keyword>
<evidence type="ECO:0000256" key="5">
    <source>
        <dbReference type="ARBA" id="ARBA00023012"/>
    </source>
</evidence>
<keyword evidence="5" id="KW-0902">Two-component regulatory system</keyword>
<dbReference type="NCBIfam" id="TIGR00229">
    <property type="entry name" value="sensory_box"/>
    <property type="match status" value="1"/>
</dbReference>
<evidence type="ECO:0000256" key="1">
    <source>
        <dbReference type="ARBA" id="ARBA00000085"/>
    </source>
</evidence>
<feature type="domain" description="Histidine kinase" evidence="7">
    <location>
        <begin position="543"/>
        <end position="760"/>
    </location>
</feature>
<dbReference type="AlphaFoldDB" id="A0ABD5NKE7"/>
<feature type="domain" description="PAS" evidence="8">
    <location>
        <begin position="407"/>
        <end position="481"/>
    </location>
</feature>
<evidence type="ECO:0000259" key="8">
    <source>
        <dbReference type="PROSITE" id="PS50112"/>
    </source>
</evidence>
<dbReference type="PANTHER" id="PTHR43711:SF1">
    <property type="entry name" value="HISTIDINE KINASE 1"/>
    <property type="match status" value="1"/>
</dbReference>
<dbReference type="Gene3D" id="3.40.50.2300">
    <property type="match status" value="1"/>
</dbReference>
<dbReference type="InterPro" id="IPR000014">
    <property type="entry name" value="PAS"/>
</dbReference>
<dbReference type="InterPro" id="IPR036890">
    <property type="entry name" value="HATPase_C_sf"/>
</dbReference>
<evidence type="ECO:0000256" key="4">
    <source>
        <dbReference type="ARBA" id="ARBA00022777"/>
    </source>
</evidence>
<dbReference type="SMART" id="SM00065">
    <property type="entry name" value="GAF"/>
    <property type="match status" value="1"/>
</dbReference>
<dbReference type="Gene3D" id="3.30.450.20">
    <property type="entry name" value="PAS domain"/>
    <property type="match status" value="1"/>
</dbReference>
<evidence type="ECO:0000313" key="9">
    <source>
        <dbReference type="EMBL" id="MFC3957498.1"/>
    </source>
</evidence>
<dbReference type="GO" id="GO:0000160">
    <property type="term" value="P:phosphorelay signal transduction system"/>
    <property type="evidence" value="ECO:0007669"/>
    <property type="project" value="UniProtKB-KW"/>
</dbReference>
<keyword evidence="3" id="KW-0808">Transferase</keyword>
<dbReference type="PANTHER" id="PTHR43711">
    <property type="entry name" value="TWO-COMPONENT HISTIDINE KINASE"/>
    <property type="match status" value="1"/>
</dbReference>
<evidence type="ECO:0000256" key="3">
    <source>
        <dbReference type="ARBA" id="ARBA00022679"/>
    </source>
</evidence>
<reference evidence="9 10" key="1">
    <citation type="journal article" date="2019" name="Int. J. Syst. Evol. Microbiol.">
        <title>The Global Catalogue of Microorganisms (GCM) 10K type strain sequencing project: providing services to taxonomists for standard genome sequencing and annotation.</title>
        <authorList>
            <consortium name="The Broad Institute Genomics Platform"/>
            <consortium name="The Broad Institute Genome Sequencing Center for Infectious Disease"/>
            <person name="Wu L."/>
            <person name="Ma J."/>
        </authorList>
    </citation>
    <scope>NUCLEOTIDE SEQUENCE [LARGE SCALE GENOMIC DNA]</scope>
    <source>
        <strain evidence="9 10">IBRC-M 10256</strain>
    </source>
</reference>
<dbReference type="InterPro" id="IPR029016">
    <property type="entry name" value="GAF-like_dom_sf"/>
</dbReference>
<dbReference type="InterPro" id="IPR003594">
    <property type="entry name" value="HATPase_dom"/>
</dbReference>
<dbReference type="Pfam" id="PF00512">
    <property type="entry name" value="HisKA"/>
    <property type="match status" value="1"/>
</dbReference>
<dbReference type="InterPro" id="IPR003661">
    <property type="entry name" value="HisK_dim/P_dom"/>
</dbReference>
<dbReference type="SUPFAM" id="SSF55874">
    <property type="entry name" value="ATPase domain of HSP90 chaperone/DNA topoisomerase II/histidine kinase"/>
    <property type="match status" value="1"/>
</dbReference>
<dbReference type="InterPro" id="IPR013656">
    <property type="entry name" value="PAS_4"/>
</dbReference>
<dbReference type="InterPro" id="IPR003018">
    <property type="entry name" value="GAF"/>
</dbReference>
<dbReference type="InterPro" id="IPR050736">
    <property type="entry name" value="Sensor_HK_Regulatory"/>
</dbReference>
<dbReference type="GeneID" id="73902861"/>
<evidence type="ECO:0000259" key="7">
    <source>
        <dbReference type="PROSITE" id="PS50109"/>
    </source>
</evidence>
<dbReference type="Gene3D" id="1.10.287.130">
    <property type="match status" value="1"/>
</dbReference>
<dbReference type="CDD" id="cd00130">
    <property type="entry name" value="PAS"/>
    <property type="match status" value="1"/>
</dbReference>
<dbReference type="CDD" id="cd00082">
    <property type="entry name" value="HisKA"/>
    <property type="match status" value="1"/>
</dbReference>
<evidence type="ECO:0000313" key="10">
    <source>
        <dbReference type="Proteomes" id="UP001595846"/>
    </source>
</evidence>
<dbReference type="EC" id="2.7.13.3" evidence="2"/>
<name>A0ABD5NKE7_9EURY</name>
<comment type="catalytic activity">
    <reaction evidence="1">
        <text>ATP + protein L-histidine = ADP + protein N-phospho-L-histidine.</text>
        <dbReference type="EC" id="2.7.13.3"/>
    </reaction>
</comment>
<comment type="caution">
    <text evidence="9">The sequence shown here is derived from an EMBL/GenBank/DDBJ whole genome shotgun (WGS) entry which is preliminary data.</text>
</comment>
<feature type="region of interest" description="Disordered" evidence="6">
    <location>
        <begin position="654"/>
        <end position="687"/>
    </location>
</feature>
<dbReference type="SUPFAM" id="SSF55781">
    <property type="entry name" value="GAF domain-like"/>
    <property type="match status" value="1"/>
</dbReference>
<dbReference type="SMART" id="SM00091">
    <property type="entry name" value="PAS"/>
    <property type="match status" value="1"/>
</dbReference>